<dbReference type="EMBL" id="VDEP01000137">
    <property type="protein sequence ID" value="KAA1129204.1"/>
    <property type="molecule type" value="Genomic_DNA"/>
</dbReference>
<feature type="compositionally biased region" description="Polar residues" evidence="1">
    <location>
        <begin position="9"/>
        <end position="19"/>
    </location>
</feature>
<proteinExistence type="predicted"/>
<comment type="caution">
    <text evidence="2">The sequence shown here is derived from an EMBL/GenBank/DDBJ whole genome shotgun (WGS) entry which is preliminary data.</text>
</comment>
<dbReference type="Proteomes" id="UP000325313">
    <property type="component" value="Unassembled WGS sequence"/>
</dbReference>
<evidence type="ECO:0000313" key="2">
    <source>
        <dbReference type="EMBL" id="KAA1129204.1"/>
    </source>
</evidence>
<sequence>MGPMEAATQALNLEQTSVQGLKPEGHHPSPAPEPVSSPELGSVCLSSGLKFSSTNHQLMSLSASNKPKPTPSP</sequence>
<accession>A0A5B0RXG3</accession>
<name>A0A5B0RXG3_PUCGR</name>
<dbReference type="AlphaFoldDB" id="A0A5B0RXG3"/>
<evidence type="ECO:0000256" key="1">
    <source>
        <dbReference type="SAM" id="MobiDB-lite"/>
    </source>
</evidence>
<gene>
    <name evidence="2" type="ORF">PGTUg99_011684</name>
</gene>
<protein>
    <submittedName>
        <fullName evidence="2">Uncharacterized protein</fullName>
    </submittedName>
</protein>
<feature type="region of interest" description="Disordered" evidence="1">
    <location>
        <begin position="1"/>
        <end position="48"/>
    </location>
</feature>
<evidence type="ECO:0000313" key="3">
    <source>
        <dbReference type="Proteomes" id="UP000325313"/>
    </source>
</evidence>
<reference evidence="2 3" key="1">
    <citation type="submission" date="2019-05" db="EMBL/GenBank/DDBJ databases">
        <title>Emergence of the Ug99 lineage of the wheat stem rust pathogen through somatic hybridization.</title>
        <authorList>
            <person name="Li F."/>
            <person name="Upadhyaya N.M."/>
            <person name="Sperschneider J."/>
            <person name="Matny O."/>
            <person name="Nguyen-Phuc H."/>
            <person name="Mago R."/>
            <person name="Raley C."/>
            <person name="Miller M.E."/>
            <person name="Silverstein K.A.T."/>
            <person name="Henningsen E."/>
            <person name="Hirsch C.D."/>
            <person name="Visser B."/>
            <person name="Pretorius Z.A."/>
            <person name="Steffenson B.J."/>
            <person name="Schwessinger B."/>
            <person name="Dodds P.N."/>
            <person name="Figueroa M."/>
        </authorList>
    </citation>
    <scope>NUCLEOTIDE SEQUENCE [LARGE SCALE GENOMIC DNA]</scope>
    <source>
        <strain evidence="2 3">Ug99</strain>
    </source>
</reference>
<organism evidence="2 3">
    <name type="scientific">Puccinia graminis f. sp. tritici</name>
    <dbReference type="NCBI Taxonomy" id="56615"/>
    <lineage>
        <taxon>Eukaryota</taxon>
        <taxon>Fungi</taxon>
        <taxon>Dikarya</taxon>
        <taxon>Basidiomycota</taxon>
        <taxon>Pucciniomycotina</taxon>
        <taxon>Pucciniomycetes</taxon>
        <taxon>Pucciniales</taxon>
        <taxon>Pucciniaceae</taxon>
        <taxon>Puccinia</taxon>
    </lineage>
</organism>